<evidence type="ECO:0000313" key="2">
    <source>
        <dbReference type="Proteomes" id="UP000007934"/>
    </source>
</evidence>
<dbReference type="RefSeq" id="WP_013470068.1">
    <property type="nucleotide sequence ID" value="NC_014810.2"/>
</dbReference>
<evidence type="ECO:0000313" key="1">
    <source>
        <dbReference type="EMBL" id="CBY82090.1"/>
    </source>
</evidence>
<dbReference type="Proteomes" id="UP000007934">
    <property type="component" value="Chromosome"/>
</dbReference>
<dbReference type="KEGG" id="hfe:HFELIS_00050"/>
<dbReference type="Pfam" id="PF01856">
    <property type="entry name" value="HP_OMP"/>
    <property type="match status" value="1"/>
</dbReference>
<dbReference type="OrthoDB" id="10006057at2"/>
<dbReference type="EMBL" id="FQ670179">
    <property type="protein sequence ID" value="CBY82090.1"/>
    <property type="molecule type" value="Genomic_DNA"/>
</dbReference>
<gene>
    <name evidence="1" type="ordered locus">Hfelis_00050</name>
</gene>
<dbReference type="GeneID" id="77145276"/>
<dbReference type="InterPro" id="IPR002718">
    <property type="entry name" value="OMP_Helicobacter"/>
</dbReference>
<name>E7ABW7_HELFC</name>
<dbReference type="HOGENOM" id="CLU_1882880_0_0_7"/>
<reference evidence="1 2" key="1">
    <citation type="journal article" date="2011" name="Genome Biol. Evol.">
        <title>Comparative whole genome sequence analysis of the carcinogenic bacterial model pathogen Helicobacter felis.</title>
        <authorList>
            <person name="Arnold I.C."/>
            <person name="Zigova Z."/>
            <person name="Holden M."/>
            <person name="Lawley T.D."/>
            <person name="Rad R."/>
            <person name="Dougan G."/>
            <person name="Falkow S."/>
            <person name="Bentley S.D."/>
            <person name="Muller A."/>
        </authorList>
    </citation>
    <scope>NUCLEOTIDE SEQUENCE [LARGE SCALE GENOMIC DNA]</scope>
    <source>
        <strain evidence="2">ATCC 49179 / CCUG 28539 / NCTC 12436 / CS1</strain>
    </source>
</reference>
<organism evidence="1 2">
    <name type="scientific">Helicobacter felis (strain ATCC 49179 / CCUG 28539 / NCTC 12436 / CS1)</name>
    <dbReference type="NCBI Taxonomy" id="936155"/>
    <lineage>
        <taxon>Bacteria</taxon>
        <taxon>Pseudomonadati</taxon>
        <taxon>Campylobacterota</taxon>
        <taxon>Epsilonproteobacteria</taxon>
        <taxon>Campylobacterales</taxon>
        <taxon>Helicobacteraceae</taxon>
        <taxon>Helicobacter</taxon>
    </lineage>
</organism>
<protein>
    <submittedName>
        <fullName evidence="1">Outer membrane protein, Hop family</fullName>
    </submittedName>
</protein>
<dbReference type="AlphaFoldDB" id="E7ABW7"/>
<accession>E7ABW7</accession>
<proteinExistence type="predicted"/>
<dbReference type="PRINTS" id="PR01776">
    <property type="entry name" value="HPOMPFAMILY"/>
</dbReference>
<sequence length="135" mass="14983">MRCFDTLTSAPNGKLAVSDSTQRNNIGTVIAYDSTQTSVLAQATQKILGAYSQSQHAKFFNPYGYTIQKMLSSVQPHRTNTNLYGVDIQTGYKQFFGKKKRWGLRYYASFSYNGGGEVIIDPQTMASITSPMEQG</sequence>
<keyword evidence="2" id="KW-1185">Reference proteome</keyword>